<dbReference type="PANTHER" id="PTHR30327">
    <property type="entry name" value="UNCHARACTERIZED PROTEIN YQGE"/>
    <property type="match status" value="1"/>
</dbReference>
<dbReference type="RefSeq" id="WP_062154984.1">
    <property type="nucleotide sequence ID" value="NZ_CP012373.2"/>
</dbReference>
<dbReference type="NCBIfam" id="NF001266">
    <property type="entry name" value="PRK00228.1-1"/>
    <property type="match status" value="1"/>
</dbReference>
<sequence>MLETTYLNNHFLIAMPTLADPNFHQTVTYICTHNAEGAMGIIINRPISDVDLGDVLRHMSITVTDHSSVFLPVFEGGPVQRERGFVLHSPIGEWDAMLTVGELGITTSRDILAAIAKGEGPKQILIALGYAGWSAGQLEKELLSNAWLSIPADNNIIFNTPPEKRWKAAASKLGIDLNLLSSEAGHS</sequence>
<accession>A0A2N9YDA4</accession>
<dbReference type="Proteomes" id="UP000234271">
    <property type="component" value="Chromosome"/>
</dbReference>
<dbReference type="KEGG" id="blep:AL038_17370"/>
<dbReference type="GO" id="GO:0005829">
    <property type="term" value="C:cytosol"/>
    <property type="evidence" value="ECO:0007669"/>
    <property type="project" value="TreeGrafter"/>
</dbReference>
<dbReference type="OrthoDB" id="9807486at2"/>
<dbReference type="HAMAP" id="MF_00758">
    <property type="entry name" value="UPF0301"/>
    <property type="match status" value="1"/>
</dbReference>
<proteinExistence type="inferred from homology"/>
<keyword evidence="4" id="KW-1185">Reference proteome</keyword>
<dbReference type="Pfam" id="PF02622">
    <property type="entry name" value="DUF179"/>
    <property type="match status" value="1"/>
</dbReference>
<gene>
    <name evidence="3" type="ORF">BLE401_06850</name>
</gene>
<evidence type="ECO:0000313" key="4">
    <source>
        <dbReference type="Proteomes" id="UP000234271"/>
    </source>
</evidence>
<dbReference type="SUPFAM" id="SSF143456">
    <property type="entry name" value="VC0467-like"/>
    <property type="match status" value="1"/>
</dbReference>
<comment type="similarity">
    <text evidence="1 2">Belongs to the UPF0301 (AlgH) family.</text>
</comment>
<dbReference type="AlphaFoldDB" id="A0A2N9YDA4"/>
<dbReference type="PANTHER" id="PTHR30327:SF1">
    <property type="entry name" value="UPF0301 PROTEIN YQGE"/>
    <property type="match status" value="1"/>
</dbReference>
<dbReference type="EMBL" id="CP018889">
    <property type="protein sequence ID" value="AUI68451.1"/>
    <property type="molecule type" value="Genomic_DNA"/>
</dbReference>
<name>A0A2N9YDA4_9GAMM</name>
<dbReference type="Gene3D" id="3.40.1740.10">
    <property type="entry name" value="VC0467-like"/>
    <property type="match status" value="1"/>
</dbReference>
<evidence type="ECO:0000256" key="2">
    <source>
        <dbReference type="HAMAP-Rule" id="MF_00758"/>
    </source>
</evidence>
<dbReference type="InterPro" id="IPR003774">
    <property type="entry name" value="AlgH-like"/>
</dbReference>
<evidence type="ECO:0000256" key="1">
    <source>
        <dbReference type="ARBA" id="ARBA00009600"/>
    </source>
</evidence>
<dbReference type="STRING" id="288004.AL038_17370"/>
<reference evidence="4" key="1">
    <citation type="submission" date="2016-12" db="EMBL/GenBank/DDBJ databases">
        <title>Complete Genome Sequence of Beggiatoa leptomitiformis D-401.</title>
        <authorList>
            <person name="Fomenkov A."/>
            <person name="Vincze T."/>
            <person name="Grabovich M."/>
            <person name="Anton B.P."/>
            <person name="Dubinina G."/>
            <person name="Orlova M."/>
            <person name="Belousova E."/>
            <person name="Roberts R.J."/>
        </authorList>
    </citation>
    <scope>NUCLEOTIDE SEQUENCE [LARGE SCALE GENOMIC DNA]</scope>
    <source>
        <strain evidence="4">D-401</strain>
    </source>
</reference>
<organism evidence="3 4">
    <name type="scientific">Beggiatoa leptomitoformis</name>
    <dbReference type="NCBI Taxonomy" id="288004"/>
    <lineage>
        <taxon>Bacteria</taxon>
        <taxon>Pseudomonadati</taxon>
        <taxon>Pseudomonadota</taxon>
        <taxon>Gammaproteobacteria</taxon>
        <taxon>Thiotrichales</taxon>
        <taxon>Thiotrichaceae</taxon>
        <taxon>Beggiatoa</taxon>
    </lineage>
</organism>
<evidence type="ECO:0000313" key="3">
    <source>
        <dbReference type="EMBL" id="AUI68451.1"/>
    </source>
</evidence>
<protein>
    <recommendedName>
        <fullName evidence="2">UPF0301 protein BLE401_06850</fullName>
    </recommendedName>
</protein>